<evidence type="ECO:0000256" key="2">
    <source>
        <dbReference type="ARBA" id="ARBA00022475"/>
    </source>
</evidence>
<keyword evidence="10" id="KW-1185">Reference proteome</keyword>
<protein>
    <submittedName>
        <fullName evidence="9">Cytochrome c biogenesis heme-transporting ATPase CcmA</fullName>
    </submittedName>
</protein>
<evidence type="ECO:0000313" key="9">
    <source>
        <dbReference type="EMBL" id="QZA77233.1"/>
    </source>
</evidence>
<dbReference type="PROSITE" id="PS00211">
    <property type="entry name" value="ABC_TRANSPORTER_1"/>
    <property type="match status" value="1"/>
</dbReference>
<dbReference type="SUPFAM" id="SSF52540">
    <property type="entry name" value="P-loop containing nucleoside triphosphate hydrolases"/>
    <property type="match status" value="1"/>
</dbReference>
<keyword evidence="5" id="KW-0067">ATP-binding</keyword>
<keyword evidence="3" id="KW-0547">Nucleotide-binding</keyword>
<evidence type="ECO:0000256" key="6">
    <source>
        <dbReference type="ARBA" id="ARBA00022967"/>
    </source>
</evidence>
<dbReference type="InterPro" id="IPR027417">
    <property type="entry name" value="P-loop_NTPase"/>
</dbReference>
<dbReference type="Proteomes" id="UP000825679">
    <property type="component" value="Chromosome"/>
</dbReference>
<dbReference type="InterPro" id="IPR003593">
    <property type="entry name" value="AAA+_ATPase"/>
</dbReference>
<name>A0ABX8Z3S5_9NEIS</name>
<dbReference type="NCBIfam" id="TIGR01189">
    <property type="entry name" value="ccmA"/>
    <property type="match status" value="1"/>
</dbReference>
<dbReference type="RefSeq" id="WP_221005616.1">
    <property type="nucleotide sequence ID" value="NZ_CP081150.1"/>
</dbReference>
<evidence type="ECO:0000256" key="4">
    <source>
        <dbReference type="ARBA" id="ARBA00022748"/>
    </source>
</evidence>
<reference evidence="9 10" key="1">
    <citation type="submission" date="2021-08" db="EMBL/GenBank/DDBJ databases">
        <title>complete genome sequencing of Deefgea sp. D25.</title>
        <authorList>
            <person name="Bae J.-W."/>
            <person name="Gim D.-H."/>
        </authorList>
    </citation>
    <scope>NUCLEOTIDE SEQUENCE [LARGE SCALE GENOMIC DNA]</scope>
    <source>
        <strain evidence="9 10">D25</strain>
    </source>
</reference>
<keyword evidence="2" id="KW-1003">Cell membrane</keyword>
<dbReference type="PANTHER" id="PTHR43499:SF1">
    <property type="entry name" value="ABC TRANSPORTER I FAMILY MEMBER 1"/>
    <property type="match status" value="1"/>
</dbReference>
<dbReference type="PANTHER" id="PTHR43499">
    <property type="entry name" value="ABC TRANSPORTER I FAMILY MEMBER 1"/>
    <property type="match status" value="1"/>
</dbReference>
<keyword evidence="4" id="KW-0201">Cytochrome c-type biogenesis</keyword>
<evidence type="ECO:0000256" key="1">
    <source>
        <dbReference type="ARBA" id="ARBA00022448"/>
    </source>
</evidence>
<evidence type="ECO:0000259" key="8">
    <source>
        <dbReference type="PROSITE" id="PS50893"/>
    </source>
</evidence>
<keyword evidence="1" id="KW-0813">Transport</keyword>
<dbReference type="SMART" id="SM00382">
    <property type="entry name" value="AAA"/>
    <property type="match status" value="1"/>
</dbReference>
<accession>A0ABX8Z3S5</accession>
<evidence type="ECO:0000313" key="10">
    <source>
        <dbReference type="Proteomes" id="UP000825679"/>
    </source>
</evidence>
<proteinExistence type="predicted"/>
<evidence type="ECO:0000256" key="3">
    <source>
        <dbReference type="ARBA" id="ARBA00022741"/>
    </source>
</evidence>
<dbReference type="Pfam" id="PF00005">
    <property type="entry name" value="ABC_tran"/>
    <property type="match status" value="1"/>
</dbReference>
<sequence>MLSIAHLAAQRGDRPLFSELSLTLNAGDCVHLRGENGVGKTTLLKLLAGLTQPQHGEIRWGEQNIATLGDEYYAQLHYLGHKDALKDLLSPFDNLHLAAKLAGNPLDEAAILQALSRVGLARQCDLPVRSLSQGQKKRAALARLLATSRPLWLLDEPFVALDTKAQEQLGGWISEHCANGGIAIFTSHQILPKAIPSITELTLSVKK</sequence>
<dbReference type="NCBIfam" id="NF010061">
    <property type="entry name" value="PRK13538.1"/>
    <property type="match status" value="1"/>
</dbReference>
<dbReference type="EMBL" id="CP081150">
    <property type="protein sequence ID" value="QZA77233.1"/>
    <property type="molecule type" value="Genomic_DNA"/>
</dbReference>
<dbReference type="InterPro" id="IPR017871">
    <property type="entry name" value="ABC_transporter-like_CS"/>
</dbReference>
<dbReference type="Gene3D" id="3.40.50.300">
    <property type="entry name" value="P-loop containing nucleotide triphosphate hydrolases"/>
    <property type="match status" value="1"/>
</dbReference>
<keyword evidence="7" id="KW-0472">Membrane</keyword>
<keyword evidence="6" id="KW-1278">Translocase</keyword>
<evidence type="ECO:0000256" key="5">
    <source>
        <dbReference type="ARBA" id="ARBA00022840"/>
    </source>
</evidence>
<organism evidence="9 10">
    <name type="scientific">Deefgea tanakiae</name>
    <dbReference type="NCBI Taxonomy" id="2865840"/>
    <lineage>
        <taxon>Bacteria</taxon>
        <taxon>Pseudomonadati</taxon>
        <taxon>Pseudomonadota</taxon>
        <taxon>Betaproteobacteria</taxon>
        <taxon>Neisseriales</taxon>
        <taxon>Chitinibacteraceae</taxon>
        <taxon>Deefgea</taxon>
    </lineage>
</organism>
<evidence type="ECO:0000256" key="7">
    <source>
        <dbReference type="ARBA" id="ARBA00023136"/>
    </source>
</evidence>
<dbReference type="PROSITE" id="PS50893">
    <property type="entry name" value="ABC_TRANSPORTER_2"/>
    <property type="match status" value="1"/>
</dbReference>
<feature type="domain" description="ABC transporter" evidence="8">
    <location>
        <begin position="2"/>
        <end position="203"/>
    </location>
</feature>
<gene>
    <name evidence="9" type="primary">ccmA</name>
    <name evidence="9" type="ORF">K4H28_13210</name>
</gene>
<dbReference type="InterPro" id="IPR003439">
    <property type="entry name" value="ABC_transporter-like_ATP-bd"/>
</dbReference>
<dbReference type="InterPro" id="IPR005895">
    <property type="entry name" value="ABC_transptr_haem_export_CcmA"/>
</dbReference>